<reference evidence="2" key="1">
    <citation type="submission" date="2019-12" db="EMBL/GenBank/DDBJ databases">
        <title>Genome sequencing and annotation of Brassica cretica.</title>
        <authorList>
            <person name="Studholme D.J."/>
            <person name="Sarris P.F."/>
        </authorList>
    </citation>
    <scope>NUCLEOTIDE SEQUENCE</scope>
    <source>
        <strain evidence="2">PFS-001/15</strain>
        <tissue evidence="2">Leaf</tissue>
    </source>
</reference>
<dbReference type="AlphaFoldDB" id="A0A8S9L4M4"/>
<evidence type="ECO:0000313" key="3">
    <source>
        <dbReference type="Proteomes" id="UP000712281"/>
    </source>
</evidence>
<accession>A0A8S9L4M4</accession>
<comment type="caution">
    <text evidence="2">The sequence shown here is derived from an EMBL/GenBank/DDBJ whole genome shotgun (WGS) entry which is preliminary data.</text>
</comment>
<name>A0A8S9L4M4_BRACR</name>
<dbReference type="Proteomes" id="UP000712281">
    <property type="component" value="Unassembled WGS sequence"/>
</dbReference>
<gene>
    <name evidence="2" type="ORF">F2Q68_00011423</name>
</gene>
<protein>
    <submittedName>
        <fullName evidence="2">Uncharacterized protein</fullName>
    </submittedName>
</protein>
<evidence type="ECO:0000313" key="2">
    <source>
        <dbReference type="EMBL" id="KAF2601061.1"/>
    </source>
</evidence>
<dbReference type="EMBL" id="QGKW02000717">
    <property type="protein sequence ID" value="KAF2601061.1"/>
    <property type="molecule type" value="Genomic_DNA"/>
</dbReference>
<evidence type="ECO:0000256" key="1">
    <source>
        <dbReference type="SAM" id="MobiDB-lite"/>
    </source>
</evidence>
<proteinExistence type="predicted"/>
<feature type="compositionally biased region" description="Basic residues" evidence="1">
    <location>
        <begin position="127"/>
        <end position="137"/>
    </location>
</feature>
<organism evidence="2 3">
    <name type="scientific">Brassica cretica</name>
    <name type="common">Mustard</name>
    <dbReference type="NCBI Taxonomy" id="69181"/>
    <lineage>
        <taxon>Eukaryota</taxon>
        <taxon>Viridiplantae</taxon>
        <taxon>Streptophyta</taxon>
        <taxon>Embryophyta</taxon>
        <taxon>Tracheophyta</taxon>
        <taxon>Spermatophyta</taxon>
        <taxon>Magnoliopsida</taxon>
        <taxon>eudicotyledons</taxon>
        <taxon>Gunneridae</taxon>
        <taxon>Pentapetalae</taxon>
        <taxon>rosids</taxon>
        <taxon>malvids</taxon>
        <taxon>Brassicales</taxon>
        <taxon>Brassicaceae</taxon>
        <taxon>Brassiceae</taxon>
        <taxon>Brassica</taxon>
    </lineage>
</organism>
<sequence length="153" mass="16948">MSSVLGPTPQHRSDAFLTGVASPATMPHSIASQRKQSVLGKIKVGPWRKHRNWYSLQESSFQWCGLSCRQGGGTVADIGKLSLTANQLQNSLHQLTTLTKQGSASRCSREPRNMTIFSCRHVDPPASHRRRKVKTSRKMLPTESRAAAKEEKP</sequence>
<feature type="region of interest" description="Disordered" evidence="1">
    <location>
        <begin position="122"/>
        <end position="153"/>
    </location>
</feature>